<keyword evidence="8" id="KW-0732">Signal</keyword>
<comment type="catalytic activity">
    <reaction evidence="1">
        <text>Hydrolysis of terminal (1-&gt;4)-linked alpha-D-glucose residues successively from non-reducing ends of the chains with release of beta-D-glucose.</text>
        <dbReference type="EC" id="3.2.1.3"/>
    </reaction>
</comment>
<dbReference type="EMBL" id="QEAP01000001">
    <property type="protein sequence ID" value="TPX78715.1"/>
    <property type="molecule type" value="Genomic_DNA"/>
</dbReference>
<dbReference type="PANTHER" id="PTHR31616">
    <property type="entry name" value="TREHALASE"/>
    <property type="match status" value="1"/>
</dbReference>
<dbReference type="OrthoDB" id="6123450at2759"/>
<dbReference type="Pfam" id="PF00723">
    <property type="entry name" value="Glyco_hydro_15"/>
    <property type="match status" value="1"/>
</dbReference>
<dbReference type="InterPro" id="IPR011613">
    <property type="entry name" value="GH15-like"/>
</dbReference>
<dbReference type="SUPFAM" id="SSF48208">
    <property type="entry name" value="Six-hairpin glycosidases"/>
    <property type="match status" value="1"/>
</dbReference>
<keyword evidence="6" id="KW-0326">Glycosidase</keyword>
<dbReference type="AlphaFoldDB" id="A0A507FTP5"/>
<reference evidence="10 11" key="1">
    <citation type="journal article" date="2019" name="Sci. Rep.">
        <title>Comparative genomics of chytrid fungi reveal insights into the obligate biotrophic and pathogenic lifestyle of Synchytrium endobioticum.</title>
        <authorList>
            <person name="van de Vossenberg B.T.L.H."/>
            <person name="Warris S."/>
            <person name="Nguyen H.D.T."/>
            <person name="van Gent-Pelzer M.P.E."/>
            <person name="Joly D.L."/>
            <person name="van de Geest H.C."/>
            <person name="Bonants P.J.M."/>
            <person name="Smith D.S."/>
            <person name="Levesque C.A."/>
            <person name="van der Lee T.A.J."/>
        </authorList>
    </citation>
    <scope>NUCLEOTIDE SEQUENCE [LARGE SCALE GENOMIC DNA]</scope>
    <source>
        <strain evidence="10 11">CBS 675.73</strain>
    </source>
</reference>
<evidence type="ECO:0000256" key="3">
    <source>
        <dbReference type="ARBA" id="ARBA00012593"/>
    </source>
</evidence>
<dbReference type="InterPro" id="IPR000165">
    <property type="entry name" value="Glucoamylase"/>
</dbReference>
<dbReference type="GO" id="GO:0000272">
    <property type="term" value="P:polysaccharide catabolic process"/>
    <property type="evidence" value="ECO:0007669"/>
    <property type="project" value="UniProtKB-KW"/>
</dbReference>
<evidence type="ECO:0000256" key="2">
    <source>
        <dbReference type="ARBA" id="ARBA00006188"/>
    </source>
</evidence>
<evidence type="ECO:0000256" key="1">
    <source>
        <dbReference type="ARBA" id="ARBA00001863"/>
    </source>
</evidence>
<dbReference type="EC" id="3.2.1.3" evidence="3"/>
<dbReference type="Proteomes" id="UP000320333">
    <property type="component" value="Unassembled WGS sequence"/>
</dbReference>
<keyword evidence="11" id="KW-1185">Reference proteome</keyword>
<evidence type="ECO:0000256" key="7">
    <source>
        <dbReference type="ARBA" id="ARBA00023326"/>
    </source>
</evidence>
<dbReference type="STRING" id="246404.A0A507FTP5"/>
<dbReference type="GO" id="GO:0004339">
    <property type="term" value="F:glucan 1,4-alpha-glucosidase activity"/>
    <property type="evidence" value="ECO:0007669"/>
    <property type="project" value="UniProtKB-EC"/>
</dbReference>
<keyword evidence="5" id="KW-0119">Carbohydrate metabolism</keyword>
<evidence type="ECO:0000313" key="10">
    <source>
        <dbReference type="EMBL" id="TPX78715.1"/>
    </source>
</evidence>
<feature type="signal peptide" evidence="8">
    <location>
        <begin position="1"/>
        <end position="19"/>
    </location>
</feature>
<feature type="domain" description="GH15-like" evidence="9">
    <location>
        <begin position="57"/>
        <end position="502"/>
    </location>
</feature>
<dbReference type="PANTHER" id="PTHR31616:SF9">
    <property type="entry name" value="GLUCOAMYLASE, INTRACELLULAR SPORULATION-SPECIFIC"/>
    <property type="match status" value="1"/>
</dbReference>
<evidence type="ECO:0000313" key="11">
    <source>
        <dbReference type="Proteomes" id="UP000320333"/>
    </source>
</evidence>
<gene>
    <name evidence="10" type="primary">SGA1</name>
    <name evidence="10" type="ORF">CcCBS67573_g00086</name>
</gene>
<sequence>MKFQSAVVALLCGASPTLASKRQHQQVLIVDTTPINVLESESEYVQKQAAQSYTRLLANIRPNGAVQASPSSENPDYAYHWVRDAATVMSAVPVANATHALFWKWAAFETTLQHTQNPSSPHFTLGEPKFNLDGSAYTRDWGRPQNDGPATRVLALVRFAEMYLEQGGSLDKVRKYLYTPEMPALSVIKADLEYVARVWDVQGVELWEEVRGDHYHTRLVQAAALFIGARFANKMNDAGAASYYTSKAHEVYRSIESNFWSVEKEYIQSSIRVQNGPAAKTSFLDVSVVLAAIYTRHAFSLAPPALSDSTMHSFDGPQVLLTALQLASKMKELYTINQIRDDLAPGIGRYTEDVYDGYTTTGLGNPWFLATLGYAELTFSLAHQFCRLGSISRSASANPLMDKALSWILDGGFMGQSLSSPITPGISQHLSCIENSHEFQNLIQNLTFAGDAYIARVRAHVPDHDGEVGNTVGSLSEQFHRDTGFMQGAVELTWSHASFLTMKAARDDAMESCSRVCGK</sequence>
<dbReference type="Gene3D" id="1.50.10.10">
    <property type="match status" value="1"/>
</dbReference>
<dbReference type="InterPro" id="IPR008928">
    <property type="entry name" value="6-hairpin_glycosidase_sf"/>
</dbReference>
<proteinExistence type="inferred from homology"/>
<comment type="similarity">
    <text evidence="2">Belongs to the glycosyl hydrolase 15 family.</text>
</comment>
<evidence type="ECO:0000256" key="8">
    <source>
        <dbReference type="SAM" id="SignalP"/>
    </source>
</evidence>
<organism evidence="10 11">
    <name type="scientific">Chytriomyces confervae</name>
    <dbReference type="NCBI Taxonomy" id="246404"/>
    <lineage>
        <taxon>Eukaryota</taxon>
        <taxon>Fungi</taxon>
        <taxon>Fungi incertae sedis</taxon>
        <taxon>Chytridiomycota</taxon>
        <taxon>Chytridiomycota incertae sedis</taxon>
        <taxon>Chytridiomycetes</taxon>
        <taxon>Chytridiales</taxon>
        <taxon>Chytriomycetaceae</taxon>
        <taxon>Chytriomyces</taxon>
    </lineage>
</organism>
<evidence type="ECO:0000256" key="6">
    <source>
        <dbReference type="ARBA" id="ARBA00023295"/>
    </source>
</evidence>
<comment type="caution">
    <text evidence="10">The sequence shown here is derived from an EMBL/GenBank/DDBJ whole genome shotgun (WGS) entry which is preliminary data.</text>
</comment>
<evidence type="ECO:0000256" key="5">
    <source>
        <dbReference type="ARBA" id="ARBA00023277"/>
    </source>
</evidence>
<dbReference type="PRINTS" id="PR00736">
    <property type="entry name" value="GLHYDRLASE15"/>
</dbReference>
<dbReference type="GO" id="GO:0000324">
    <property type="term" value="C:fungal-type vacuole"/>
    <property type="evidence" value="ECO:0007669"/>
    <property type="project" value="TreeGrafter"/>
</dbReference>
<keyword evidence="4" id="KW-0378">Hydrolase</keyword>
<dbReference type="InterPro" id="IPR012341">
    <property type="entry name" value="6hp_glycosidase-like_sf"/>
</dbReference>
<evidence type="ECO:0000259" key="9">
    <source>
        <dbReference type="Pfam" id="PF00723"/>
    </source>
</evidence>
<evidence type="ECO:0000256" key="4">
    <source>
        <dbReference type="ARBA" id="ARBA00022801"/>
    </source>
</evidence>
<protein>
    <recommendedName>
        <fullName evidence="3">glucan 1,4-alpha-glucosidase</fullName>
        <ecNumber evidence="3">3.2.1.3</ecNumber>
    </recommendedName>
</protein>
<name>A0A507FTP5_9FUNG</name>
<accession>A0A507FTP5</accession>
<keyword evidence="7" id="KW-0624">Polysaccharide degradation</keyword>
<feature type="chain" id="PRO_5021398974" description="glucan 1,4-alpha-glucosidase" evidence="8">
    <location>
        <begin position="20"/>
        <end position="519"/>
    </location>
</feature>